<evidence type="ECO:0000313" key="13">
    <source>
        <dbReference type="Proteomes" id="UP001597453"/>
    </source>
</evidence>
<reference evidence="13" key="1">
    <citation type="journal article" date="2019" name="Int. J. Syst. Evol. Microbiol.">
        <title>The Global Catalogue of Microorganisms (GCM) 10K type strain sequencing project: providing services to taxonomists for standard genome sequencing and annotation.</title>
        <authorList>
            <consortium name="The Broad Institute Genomics Platform"/>
            <consortium name="The Broad Institute Genome Sequencing Center for Infectious Disease"/>
            <person name="Wu L."/>
            <person name="Ma J."/>
        </authorList>
    </citation>
    <scope>NUCLEOTIDE SEQUENCE [LARGE SCALE GENOMIC DNA]</scope>
    <source>
        <strain evidence="13">TISTR 1511</strain>
    </source>
</reference>
<protein>
    <recommendedName>
        <fullName evidence="4">glycogen phosphorylase</fullName>
        <ecNumber evidence="4">2.4.1.1</ecNumber>
    </recommendedName>
</protein>
<keyword evidence="5" id="KW-0021">Allosteric enzyme</keyword>
<dbReference type="Pfam" id="PF00343">
    <property type="entry name" value="Phosphorylase"/>
    <property type="match status" value="1"/>
</dbReference>
<dbReference type="PANTHER" id="PTHR42655:SF1">
    <property type="entry name" value="GLYCOGEN PHOSPHORYLASE"/>
    <property type="match status" value="1"/>
</dbReference>
<keyword evidence="13" id="KW-1185">Reference proteome</keyword>
<dbReference type="EMBL" id="JBHUNF010000001">
    <property type="protein sequence ID" value="MFD2673994.1"/>
    <property type="molecule type" value="Genomic_DNA"/>
</dbReference>
<dbReference type="EC" id="2.4.1.1" evidence="4"/>
<evidence type="ECO:0000256" key="9">
    <source>
        <dbReference type="ARBA" id="ARBA00023277"/>
    </source>
</evidence>
<evidence type="ECO:0000256" key="2">
    <source>
        <dbReference type="ARBA" id="ARBA00001933"/>
    </source>
</evidence>
<comment type="cofactor">
    <cofactor evidence="2">
        <name>pyridoxal 5'-phosphate</name>
        <dbReference type="ChEBI" id="CHEBI:597326"/>
    </cofactor>
</comment>
<dbReference type="InterPro" id="IPR011834">
    <property type="entry name" value="Agluc_phsphrylas"/>
</dbReference>
<evidence type="ECO:0000256" key="4">
    <source>
        <dbReference type="ARBA" id="ARBA00012591"/>
    </source>
</evidence>
<keyword evidence="9" id="KW-0119">Carbohydrate metabolism</keyword>
<evidence type="ECO:0000256" key="5">
    <source>
        <dbReference type="ARBA" id="ARBA00022533"/>
    </source>
</evidence>
<dbReference type="InterPro" id="IPR035090">
    <property type="entry name" value="Pyridoxal_P_attach_site"/>
</dbReference>
<evidence type="ECO:0000256" key="8">
    <source>
        <dbReference type="ARBA" id="ARBA00022898"/>
    </source>
</evidence>
<comment type="similarity">
    <text evidence="3">Belongs to the glycogen phosphorylase family.</text>
</comment>
<evidence type="ECO:0000256" key="6">
    <source>
        <dbReference type="ARBA" id="ARBA00022676"/>
    </source>
</evidence>
<keyword evidence="7" id="KW-0808">Transferase</keyword>
<gene>
    <name evidence="12" type="primary">glgP</name>
    <name evidence="12" type="ORF">ACFSUQ_01560</name>
</gene>
<name>A0ABW5RHN8_9MICO</name>
<organism evidence="12 13">
    <name type="scientific">Gulosibacter bifidus</name>
    <dbReference type="NCBI Taxonomy" id="272239"/>
    <lineage>
        <taxon>Bacteria</taxon>
        <taxon>Bacillati</taxon>
        <taxon>Actinomycetota</taxon>
        <taxon>Actinomycetes</taxon>
        <taxon>Micrococcales</taxon>
        <taxon>Microbacteriaceae</taxon>
        <taxon>Gulosibacter</taxon>
    </lineage>
</organism>
<dbReference type="Gene3D" id="3.40.50.2000">
    <property type="entry name" value="Glycogen Phosphorylase B"/>
    <property type="match status" value="2"/>
</dbReference>
<accession>A0ABW5RHN8</accession>
<evidence type="ECO:0000256" key="3">
    <source>
        <dbReference type="ARBA" id="ARBA00006047"/>
    </source>
</evidence>
<evidence type="ECO:0000313" key="12">
    <source>
        <dbReference type="EMBL" id="MFD2673994.1"/>
    </source>
</evidence>
<dbReference type="InterPro" id="IPR000811">
    <property type="entry name" value="Glyco_trans_35"/>
</dbReference>
<evidence type="ECO:0000256" key="10">
    <source>
        <dbReference type="ARBA" id="ARBA00025174"/>
    </source>
</evidence>
<keyword evidence="8" id="KW-0663">Pyridoxal phosphate</keyword>
<dbReference type="Pfam" id="PF11897">
    <property type="entry name" value="DUF3417"/>
    <property type="match status" value="1"/>
</dbReference>
<dbReference type="Proteomes" id="UP001597453">
    <property type="component" value="Unassembled WGS sequence"/>
</dbReference>
<dbReference type="PIRSF" id="PIRSF000460">
    <property type="entry name" value="Pprylas_GlgP"/>
    <property type="match status" value="1"/>
</dbReference>
<comment type="caution">
    <text evidence="12">The sequence shown here is derived from an EMBL/GenBank/DDBJ whole genome shotgun (WGS) entry which is preliminary data.</text>
</comment>
<feature type="domain" description="DUF3417" evidence="11">
    <location>
        <begin position="16"/>
        <end position="126"/>
    </location>
</feature>
<dbReference type="InterPro" id="IPR052182">
    <property type="entry name" value="Glycogen/Maltodextrin_Phosph"/>
</dbReference>
<comment type="function">
    <text evidence="10">Phosphorylase is an important allosteric enzyme in carbohydrate metabolism. Enzymes from different sources differ in their regulatory mechanisms and in their natural substrates. However, all known phosphorylases share catalytic and structural properties.</text>
</comment>
<dbReference type="PANTHER" id="PTHR42655">
    <property type="entry name" value="GLYCOGEN PHOSPHORYLASE"/>
    <property type="match status" value="1"/>
</dbReference>
<dbReference type="InterPro" id="IPR024517">
    <property type="entry name" value="Glycogen_phosphorylase_DUF3417"/>
</dbReference>
<evidence type="ECO:0000256" key="7">
    <source>
        <dbReference type="ARBA" id="ARBA00022679"/>
    </source>
</evidence>
<evidence type="ECO:0000256" key="1">
    <source>
        <dbReference type="ARBA" id="ARBA00001275"/>
    </source>
</evidence>
<sequence>MTDVKAFDSFHVLPVLPESLQPLRDLAMNLRWSWREQAHNLFRSMDPALWSKTGHNPIMMLQQLPASRMNELANDESFLLWMNQEVADLHEYLTKDLWFSKTTAETEDAATSIAYFSMEFGVHQSLPIYSGGLGVLAGDHLKSASDLGVPLVGIGMLYTFGYFSQSLSAEGWQQEIYESHAPETLAVAPVLDEQGNHLEVSVLFPGDRIANIRVWKAAIGRVTLLLLDTNLESNPEDFRSITDRLYGGDVEHRIKQELVLGVGGVRAVQRYCDINGAARPDVYHMNEGHAGFLGIERIGQMIGEGEDWATALATVRASTLFTTHTPVPAGIDRFENHMVERYLQGGDDGTSRLTPGVPVHEVMQLGREDDPSRFNMAHLGLRLAQYANGVAKLHGAVSRGMFKGLYPNFDEPEVPITSITNGVHTPTWTRGPIKPLVNALAGGEELATVEAWKHTDAVTAAELWNVRNELRTELVTRARGLVSDSWQERGAQEAELGWTKNILDPNALTVGFARRVSTYKRLTLMLQQPDRLRAILLNEERPVQFVIAGKAHPADMGGKQLLQELVRFADEAGVRDRIVFIPDYNISMGKFLVAGSDIWLNNPVRPQEASGTSGMKAVMNGGLTLSISDGWWDEVADDEIGWTIPTAPHGDDSQRDRWEAQALYDMLEHEVVPMFYDRDEDGVPQEWIAKVRNSMSQIGARMSAERMVRDYCTELYLPAGRSARMAADRERTRAFAQWKVRIAENWDGVRVLSASAGEAATAAGSASRLQATVDLGALMSSDVAVQGVYGRRGADGELIAPTVVNMTPTSDGNYEVATVVDAPGDYGFTVRVVPAHEMLRSPAELGLVRYA</sequence>
<dbReference type="PROSITE" id="PS00102">
    <property type="entry name" value="PHOSPHORYLASE"/>
    <property type="match status" value="1"/>
</dbReference>
<dbReference type="SUPFAM" id="SSF53756">
    <property type="entry name" value="UDP-Glycosyltransferase/glycogen phosphorylase"/>
    <property type="match status" value="1"/>
</dbReference>
<evidence type="ECO:0000259" key="11">
    <source>
        <dbReference type="Pfam" id="PF11897"/>
    </source>
</evidence>
<proteinExistence type="inferred from homology"/>
<dbReference type="RefSeq" id="WP_306301605.1">
    <property type="nucleotide sequence ID" value="NZ_JBHUNF010000001.1"/>
</dbReference>
<keyword evidence="6" id="KW-0328">Glycosyltransferase</keyword>
<dbReference type="NCBIfam" id="TIGR02094">
    <property type="entry name" value="more_P_ylases"/>
    <property type="match status" value="1"/>
</dbReference>
<comment type="catalytic activity">
    <reaction evidence="1">
        <text>[(1-&gt;4)-alpha-D-glucosyl](n) + phosphate = [(1-&gt;4)-alpha-D-glucosyl](n-1) + alpha-D-glucose 1-phosphate</text>
        <dbReference type="Rhea" id="RHEA:41732"/>
        <dbReference type="Rhea" id="RHEA-COMP:9584"/>
        <dbReference type="Rhea" id="RHEA-COMP:9586"/>
        <dbReference type="ChEBI" id="CHEBI:15444"/>
        <dbReference type="ChEBI" id="CHEBI:43474"/>
        <dbReference type="ChEBI" id="CHEBI:58601"/>
        <dbReference type="EC" id="2.4.1.1"/>
    </reaction>
</comment>